<evidence type="ECO:0000256" key="2">
    <source>
        <dbReference type="ARBA" id="ARBA00008016"/>
    </source>
</evidence>
<evidence type="ECO:0000256" key="12">
    <source>
        <dbReference type="HAMAP-Rule" id="MF_00365"/>
    </source>
</evidence>
<dbReference type="FunFam" id="1.20.1050.90:FF:000002">
    <property type="entry name" value="DNA replication and repair protein RecF"/>
    <property type="match status" value="1"/>
</dbReference>
<organism evidence="15 16">
    <name type="scientific">Ligilactobacillus agilis DSM 20509</name>
    <dbReference type="NCBI Taxonomy" id="1423718"/>
    <lineage>
        <taxon>Bacteria</taxon>
        <taxon>Bacillati</taxon>
        <taxon>Bacillota</taxon>
        <taxon>Bacilli</taxon>
        <taxon>Lactobacillales</taxon>
        <taxon>Lactobacillaceae</taxon>
        <taxon>Ligilactobacillus</taxon>
    </lineage>
</organism>
<dbReference type="GO" id="GO:0003697">
    <property type="term" value="F:single-stranded DNA binding"/>
    <property type="evidence" value="ECO:0007669"/>
    <property type="project" value="UniProtKB-UniRule"/>
</dbReference>
<evidence type="ECO:0000313" key="15">
    <source>
        <dbReference type="EMBL" id="KRM66497.1"/>
    </source>
</evidence>
<dbReference type="GO" id="GO:0006260">
    <property type="term" value="P:DNA replication"/>
    <property type="evidence" value="ECO:0007669"/>
    <property type="project" value="UniProtKB-UniRule"/>
</dbReference>
<evidence type="ECO:0000259" key="14">
    <source>
        <dbReference type="Pfam" id="PF02463"/>
    </source>
</evidence>
<keyword evidence="6 12" id="KW-0547">Nucleotide-binding</keyword>
<evidence type="ECO:0000256" key="9">
    <source>
        <dbReference type="ARBA" id="ARBA00023125"/>
    </source>
</evidence>
<evidence type="ECO:0000256" key="11">
    <source>
        <dbReference type="ARBA" id="ARBA00023236"/>
    </source>
</evidence>
<dbReference type="InterPro" id="IPR042174">
    <property type="entry name" value="RecF_2"/>
</dbReference>
<keyword evidence="8 12" id="KW-0067">ATP-binding</keyword>
<keyword evidence="10 12" id="KW-0234">DNA repair</keyword>
<dbReference type="InterPro" id="IPR001238">
    <property type="entry name" value="DNA-binding_RecF"/>
</dbReference>
<dbReference type="PANTHER" id="PTHR32182:SF0">
    <property type="entry name" value="DNA REPLICATION AND REPAIR PROTEIN RECF"/>
    <property type="match status" value="1"/>
</dbReference>
<keyword evidence="7 12" id="KW-0227">DNA damage</keyword>
<keyword evidence="16" id="KW-1185">Reference proteome</keyword>
<comment type="similarity">
    <text evidence="2 12 13">Belongs to the RecF family.</text>
</comment>
<dbReference type="AlphaFoldDB" id="A0A0R2AGT1"/>
<dbReference type="InterPro" id="IPR027417">
    <property type="entry name" value="P-loop_NTPase"/>
</dbReference>
<dbReference type="InterPro" id="IPR018078">
    <property type="entry name" value="DNA-binding_RecF_CS"/>
</dbReference>
<keyword evidence="11 12" id="KW-0742">SOS response</keyword>
<dbReference type="GO" id="GO:0006302">
    <property type="term" value="P:double-strand break repair"/>
    <property type="evidence" value="ECO:0007669"/>
    <property type="project" value="TreeGrafter"/>
</dbReference>
<evidence type="ECO:0000313" key="16">
    <source>
        <dbReference type="Proteomes" id="UP000051008"/>
    </source>
</evidence>
<dbReference type="PATRIC" id="fig|1423718.3.peg.2076"/>
<dbReference type="InterPro" id="IPR003395">
    <property type="entry name" value="RecF/RecN/SMC_N"/>
</dbReference>
<dbReference type="PROSITE" id="PS00618">
    <property type="entry name" value="RECF_2"/>
    <property type="match status" value="1"/>
</dbReference>
<comment type="function">
    <text evidence="12 13">The RecF protein is involved in DNA metabolism; it is required for DNA replication and normal SOS inducibility. RecF binds preferentially to single-stranded, linear DNA. It also seems to bind ATP.</text>
</comment>
<evidence type="ECO:0000256" key="5">
    <source>
        <dbReference type="ARBA" id="ARBA00022705"/>
    </source>
</evidence>
<keyword evidence="5 12" id="KW-0235">DNA replication</keyword>
<dbReference type="CDD" id="cd03242">
    <property type="entry name" value="ABC_RecF"/>
    <property type="match status" value="1"/>
</dbReference>
<dbReference type="HAMAP" id="MF_00365">
    <property type="entry name" value="RecF"/>
    <property type="match status" value="1"/>
</dbReference>
<dbReference type="PROSITE" id="PS00617">
    <property type="entry name" value="RECF_1"/>
    <property type="match status" value="1"/>
</dbReference>
<accession>A0A0R2AGT1</accession>
<comment type="subcellular location">
    <subcellularLocation>
        <location evidence="1 12 13">Cytoplasm</location>
    </subcellularLocation>
</comment>
<dbReference type="GO" id="GO:0000731">
    <property type="term" value="P:DNA synthesis involved in DNA repair"/>
    <property type="evidence" value="ECO:0007669"/>
    <property type="project" value="TreeGrafter"/>
</dbReference>
<evidence type="ECO:0000256" key="6">
    <source>
        <dbReference type="ARBA" id="ARBA00022741"/>
    </source>
</evidence>
<evidence type="ECO:0000256" key="1">
    <source>
        <dbReference type="ARBA" id="ARBA00004496"/>
    </source>
</evidence>
<evidence type="ECO:0000256" key="4">
    <source>
        <dbReference type="ARBA" id="ARBA00022490"/>
    </source>
</evidence>
<dbReference type="EMBL" id="AYYP01000001">
    <property type="protein sequence ID" value="KRM66497.1"/>
    <property type="molecule type" value="Genomic_DNA"/>
</dbReference>
<dbReference type="OrthoDB" id="9803889at2"/>
<dbReference type="Gene3D" id="3.40.50.300">
    <property type="entry name" value="P-loop containing nucleotide triphosphate hydrolases"/>
    <property type="match status" value="1"/>
</dbReference>
<feature type="binding site" evidence="12">
    <location>
        <begin position="30"/>
        <end position="37"/>
    </location>
    <ligand>
        <name>ATP</name>
        <dbReference type="ChEBI" id="CHEBI:30616"/>
    </ligand>
</feature>
<dbReference type="SUPFAM" id="SSF52540">
    <property type="entry name" value="P-loop containing nucleoside triphosphate hydrolases"/>
    <property type="match status" value="1"/>
</dbReference>
<gene>
    <name evidence="12" type="primary">recF</name>
    <name evidence="15" type="ORF">FC14_GL002002</name>
</gene>
<name>A0A0R2AGT1_9LACO</name>
<keyword evidence="9 12" id="KW-0238">DNA-binding</keyword>
<evidence type="ECO:0000256" key="13">
    <source>
        <dbReference type="RuleBase" id="RU000578"/>
    </source>
</evidence>
<reference evidence="15 16" key="1">
    <citation type="journal article" date="2015" name="Genome Announc.">
        <title>Expanding the biotechnology potential of lactobacilli through comparative genomics of 213 strains and associated genera.</title>
        <authorList>
            <person name="Sun Z."/>
            <person name="Harris H.M."/>
            <person name="McCann A."/>
            <person name="Guo C."/>
            <person name="Argimon S."/>
            <person name="Zhang W."/>
            <person name="Yang X."/>
            <person name="Jeffery I.B."/>
            <person name="Cooney J.C."/>
            <person name="Kagawa T.F."/>
            <person name="Liu W."/>
            <person name="Song Y."/>
            <person name="Salvetti E."/>
            <person name="Wrobel A."/>
            <person name="Rasinkangas P."/>
            <person name="Parkhill J."/>
            <person name="Rea M.C."/>
            <person name="O'Sullivan O."/>
            <person name="Ritari J."/>
            <person name="Douillard F.P."/>
            <person name="Paul Ross R."/>
            <person name="Yang R."/>
            <person name="Briner A.E."/>
            <person name="Felis G.E."/>
            <person name="de Vos W.M."/>
            <person name="Barrangou R."/>
            <person name="Klaenhammer T.R."/>
            <person name="Caufield P.W."/>
            <person name="Cui Y."/>
            <person name="Zhang H."/>
            <person name="O'Toole P.W."/>
        </authorList>
    </citation>
    <scope>NUCLEOTIDE SEQUENCE [LARGE SCALE GENOMIC DNA]</scope>
    <source>
        <strain evidence="15 16">DSM 20509</strain>
    </source>
</reference>
<evidence type="ECO:0000256" key="10">
    <source>
        <dbReference type="ARBA" id="ARBA00023204"/>
    </source>
</evidence>
<dbReference type="Gene3D" id="1.20.1050.90">
    <property type="entry name" value="RecF/RecN/SMC, N-terminal domain"/>
    <property type="match status" value="1"/>
</dbReference>
<dbReference type="PANTHER" id="PTHR32182">
    <property type="entry name" value="DNA REPLICATION AND REPAIR PROTEIN RECF"/>
    <property type="match status" value="1"/>
</dbReference>
<sequence>MYLKQIILTDFRNYQKQKLDFSPAVNVLIGKNAQGKTNLLEAIFVLAMAKSHRTSKDKELIRFKQEAARLEGTINRRLGDLKLELILSKKGKIAKVNHLERPKLSEYIGQLNVILFAPEDLALVKGAPQERRRFIDMEFSQIDPLYLHDLSQYKQVLRQRNKYLKALQLKQANDLVYLDILTEQLANLGGKVIAKRLIYLKRLETYAKDLHAQITQGKEQLTLRYKTNLKDLGTQTENDLATNLLAKFQQLRQKELSQGTSLAGPHRDDLSFYLNDNNVQTYGSQGQQRTTALSVKLAEIELMHEQTGEYPVLLLDDVLSELDGQRQTHLLKTIQDKVQTFLTTPGLNDIAQQLIKEPKIFHVNNGKISTDDENTLQVEIFYPHKDEKDESTKN</sequence>
<proteinExistence type="inferred from homology"/>
<dbReference type="RefSeq" id="WP_056975568.1">
    <property type="nucleotide sequence ID" value="NZ_AYYP01000001.1"/>
</dbReference>
<dbReference type="NCBIfam" id="TIGR00611">
    <property type="entry name" value="recf"/>
    <property type="match status" value="1"/>
</dbReference>
<dbReference type="Proteomes" id="UP000051008">
    <property type="component" value="Unassembled WGS sequence"/>
</dbReference>
<keyword evidence="4 12" id="KW-0963">Cytoplasm</keyword>
<dbReference type="GO" id="GO:0009432">
    <property type="term" value="P:SOS response"/>
    <property type="evidence" value="ECO:0007669"/>
    <property type="project" value="UniProtKB-UniRule"/>
</dbReference>
<evidence type="ECO:0000256" key="7">
    <source>
        <dbReference type="ARBA" id="ARBA00022763"/>
    </source>
</evidence>
<dbReference type="GO" id="GO:0005737">
    <property type="term" value="C:cytoplasm"/>
    <property type="evidence" value="ECO:0007669"/>
    <property type="project" value="UniProtKB-SubCell"/>
</dbReference>
<evidence type="ECO:0000256" key="8">
    <source>
        <dbReference type="ARBA" id="ARBA00022840"/>
    </source>
</evidence>
<feature type="domain" description="RecF/RecN/SMC N-terminal" evidence="14">
    <location>
        <begin position="2"/>
        <end position="344"/>
    </location>
</feature>
<evidence type="ECO:0000256" key="3">
    <source>
        <dbReference type="ARBA" id="ARBA00020170"/>
    </source>
</evidence>
<dbReference type="Pfam" id="PF02463">
    <property type="entry name" value="SMC_N"/>
    <property type="match status" value="1"/>
</dbReference>
<protein>
    <recommendedName>
        <fullName evidence="3 12">DNA replication and repair protein RecF</fullName>
    </recommendedName>
</protein>
<comment type="caution">
    <text evidence="15">The sequence shown here is derived from an EMBL/GenBank/DDBJ whole genome shotgun (WGS) entry which is preliminary data.</text>
</comment>
<dbReference type="GO" id="GO:0005524">
    <property type="term" value="F:ATP binding"/>
    <property type="evidence" value="ECO:0007669"/>
    <property type="project" value="UniProtKB-UniRule"/>
</dbReference>